<dbReference type="STRING" id="99656.SAMN05421659_11491"/>
<dbReference type="RefSeq" id="WP_092455984.1">
    <property type="nucleotide sequence ID" value="NZ_FOJI01000014.1"/>
</dbReference>
<reference evidence="1 2" key="1">
    <citation type="submission" date="2016-10" db="EMBL/GenBank/DDBJ databases">
        <authorList>
            <person name="de Groot N.N."/>
        </authorList>
    </citation>
    <scope>NUCLEOTIDE SEQUENCE [LARGE SCALE GENOMIC DNA]</scope>
    <source>
        <strain evidence="1 2">DSM 9179</strain>
    </source>
</reference>
<protein>
    <recommendedName>
        <fullName evidence="3">HTH cro/C1-type domain-containing protein</fullName>
    </recommendedName>
</protein>
<name>A0A1I0RDZ9_9FIRM</name>
<gene>
    <name evidence="1" type="ORF">SAMN05421659_11491</name>
</gene>
<sequence length="125" mass="14231">MSKKEAFTSEETLSKEQILKTEILTQYKSVRQFAIEMEMPYSSLMSALDKGVSGMAYETVISICKKLGISPTDFSKNGIENGNTVEELSDHSKRLIAYYSKLNVDGKQRLIELAEDFTELKRYNE</sequence>
<dbReference type="OrthoDB" id="2002665at2"/>
<dbReference type="Proteomes" id="UP000199701">
    <property type="component" value="Unassembled WGS sequence"/>
</dbReference>
<accession>A0A1I0RDZ9</accession>
<dbReference type="EMBL" id="FOJI01000014">
    <property type="protein sequence ID" value="SEW39067.1"/>
    <property type="molecule type" value="Genomic_DNA"/>
</dbReference>
<evidence type="ECO:0000313" key="2">
    <source>
        <dbReference type="Proteomes" id="UP000199701"/>
    </source>
</evidence>
<keyword evidence="2" id="KW-1185">Reference proteome</keyword>
<organism evidence="1 2">
    <name type="scientific">[Clostridium] fimetarium</name>
    <dbReference type="NCBI Taxonomy" id="99656"/>
    <lineage>
        <taxon>Bacteria</taxon>
        <taxon>Bacillati</taxon>
        <taxon>Bacillota</taxon>
        <taxon>Clostridia</taxon>
        <taxon>Lachnospirales</taxon>
        <taxon>Lachnospiraceae</taxon>
    </lineage>
</organism>
<evidence type="ECO:0000313" key="1">
    <source>
        <dbReference type="EMBL" id="SEW39067.1"/>
    </source>
</evidence>
<evidence type="ECO:0008006" key="3">
    <source>
        <dbReference type="Google" id="ProtNLM"/>
    </source>
</evidence>
<proteinExistence type="predicted"/>
<dbReference type="AlphaFoldDB" id="A0A1I0RDZ9"/>